<dbReference type="EMBL" id="FXTP01000015">
    <property type="protein sequence ID" value="SMO91216.1"/>
    <property type="molecule type" value="Genomic_DNA"/>
</dbReference>
<evidence type="ECO:0000256" key="1">
    <source>
        <dbReference type="SAM" id="Phobius"/>
    </source>
</evidence>
<name>A0A521F565_9BACT</name>
<gene>
    <name evidence="2" type="ORF">SAMN06265219_11552</name>
</gene>
<keyword evidence="1" id="KW-0472">Membrane</keyword>
<evidence type="ECO:0000313" key="3">
    <source>
        <dbReference type="Proteomes" id="UP000317557"/>
    </source>
</evidence>
<keyword evidence="1" id="KW-1133">Transmembrane helix</keyword>
<evidence type="ECO:0000313" key="2">
    <source>
        <dbReference type="EMBL" id="SMO91216.1"/>
    </source>
</evidence>
<sequence>MFSRLARLINSFLGASAVAAAPLKAITGIVVSIIIPYLLYAFLGGFGLALALVGLIWGVVWLAKRN</sequence>
<evidence type="ECO:0008006" key="4">
    <source>
        <dbReference type="Google" id="ProtNLM"/>
    </source>
</evidence>
<proteinExistence type="predicted"/>
<dbReference type="AlphaFoldDB" id="A0A521F565"/>
<dbReference type="OrthoDB" id="1525279at2"/>
<dbReference type="Proteomes" id="UP000317557">
    <property type="component" value="Unassembled WGS sequence"/>
</dbReference>
<accession>A0A521F565</accession>
<keyword evidence="3" id="KW-1185">Reference proteome</keyword>
<feature type="transmembrane region" description="Helical" evidence="1">
    <location>
        <begin position="12"/>
        <end position="35"/>
    </location>
</feature>
<reference evidence="2 3" key="1">
    <citation type="submission" date="2017-05" db="EMBL/GenBank/DDBJ databases">
        <authorList>
            <person name="Varghese N."/>
            <person name="Submissions S."/>
        </authorList>
    </citation>
    <scope>NUCLEOTIDE SEQUENCE [LARGE SCALE GENOMIC DNA]</scope>
    <source>
        <strain evidence="2 3">DSM 21985</strain>
    </source>
</reference>
<feature type="transmembrane region" description="Helical" evidence="1">
    <location>
        <begin position="41"/>
        <end position="63"/>
    </location>
</feature>
<dbReference type="RefSeq" id="WP_142455619.1">
    <property type="nucleotide sequence ID" value="NZ_FXTP01000015.1"/>
</dbReference>
<keyword evidence="1" id="KW-0812">Transmembrane</keyword>
<organism evidence="2 3">
    <name type="scientific">Gracilimonas mengyeensis</name>
    <dbReference type="NCBI Taxonomy" id="1302730"/>
    <lineage>
        <taxon>Bacteria</taxon>
        <taxon>Pseudomonadati</taxon>
        <taxon>Balneolota</taxon>
        <taxon>Balneolia</taxon>
        <taxon>Balneolales</taxon>
        <taxon>Balneolaceae</taxon>
        <taxon>Gracilimonas</taxon>
    </lineage>
</organism>
<protein>
    <recommendedName>
        <fullName evidence="4">Major facilitator superfamily (MFS) profile domain-containing protein</fullName>
    </recommendedName>
</protein>